<evidence type="ECO:0000313" key="2">
    <source>
        <dbReference type="EMBL" id="PNF43932.1"/>
    </source>
</evidence>
<accession>A0A2J7RSX8</accession>
<organism evidence="2 3">
    <name type="scientific">Cryptotermes secundus</name>
    <dbReference type="NCBI Taxonomy" id="105785"/>
    <lineage>
        <taxon>Eukaryota</taxon>
        <taxon>Metazoa</taxon>
        <taxon>Ecdysozoa</taxon>
        <taxon>Arthropoda</taxon>
        <taxon>Hexapoda</taxon>
        <taxon>Insecta</taxon>
        <taxon>Pterygota</taxon>
        <taxon>Neoptera</taxon>
        <taxon>Polyneoptera</taxon>
        <taxon>Dictyoptera</taxon>
        <taxon>Blattodea</taxon>
        <taxon>Blattoidea</taxon>
        <taxon>Termitoidae</taxon>
        <taxon>Kalotermitidae</taxon>
        <taxon>Cryptotermitinae</taxon>
        <taxon>Cryptotermes</taxon>
    </lineage>
</organism>
<dbReference type="AlphaFoldDB" id="A0A2J7RSX8"/>
<feature type="coiled-coil region" evidence="1">
    <location>
        <begin position="10"/>
        <end position="37"/>
    </location>
</feature>
<evidence type="ECO:0000256" key="1">
    <source>
        <dbReference type="SAM" id="Coils"/>
    </source>
</evidence>
<proteinExistence type="predicted"/>
<comment type="caution">
    <text evidence="2">The sequence shown here is derived from an EMBL/GenBank/DDBJ whole genome shotgun (WGS) entry which is preliminary data.</text>
</comment>
<protein>
    <submittedName>
        <fullName evidence="2">Uncharacterized protein</fullName>
    </submittedName>
</protein>
<sequence length="54" mass="6429">MSTNQIRLTATTITEEYKELQQIQQQLQRERRKKNTTPKTFEDSPIKECGLDLF</sequence>
<dbReference type="Proteomes" id="UP000235965">
    <property type="component" value="Unassembled WGS sequence"/>
</dbReference>
<reference evidence="2 3" key="1">
    <citation type="submission" date="2017-12" db="EMBL/GenBank/DDBJ databases">
        <title>Hemimetabolous genomes reveal molecular basis of termite eusociality.</title>
        <authorList>
            <person name="Harrison M.C."/>
            <person name="Jongepier E."/>
            <person name="Robertson H.M."/>
            <person name="Arning N."/>
            <person name="Bitard-Feildel T."/>
            <person name="Chao H."/>
            <person name="Childers C.P."/>
            <person name="Dinh H."/>
            <person name="Doddapaneni H."/>
            <person name="Dugan S."/>
            <person name="Gowin J."/>
            <person name="Greiner C."/>
            <person name="Han Y."/>
            <person name="Hu H."/>
            <person name="Hughes D.S.T."/>
            <person name="Huylmans A.-K."/>
            <person name="Kemena C."/>
            <person name="Kremer L.P.M."/>
            <person name="Lee S.L."/>
            <person name="Lopez-Ezquerra A."/>
            <person name="Mallet L."/>
            <person name="Monroy-Kuhn J.M."/>
            <person name="Moser A."/>
            <person name="Murali S.C."/>
            <person name="Muzny D.M."/>
            <person name="Otani S."/>
            <person name="Piulachs M.-D."/>
            <person name="Poelchau M."/>
            <person name="Qu J."/>
            <person name="Schaub F."/>
            <person name="Wada-Katsumata A."/>
            <person name="Worley K.C."/>
            <person name="Xie Q."/>
            <person name="Ylla G."/>
            <person name="Poulsen M."/>
            <person name="Gibbs R.A."/>
            <person name="Schal C."/>
            <person name="Richards S."/>
            <person name="Belles X."/>
            <person name="Korb J."/>
            <person name="Bornberg-Bauer E."/>
        </authorList>
    </citation>
    <scope>NUCLEOTIDE SEQUENCE [LARGE SCALE GENOMIC DNA]</scope>
    <source>
        <tissue evidence="2">Whole body</tissue>
    </source>
</reference>
<dbReference type="EMBL" id="NEVH01000250">
    <property type="protein sequence ID" value="PNF43932.1"/>
    <property type="molecule type" value="Genomic_DNA"/>
</dbReference>
<keyword evidence="1" id="KW-0175">Coiled coil</keyword>
<evidence type="ECO:0000313" key="3">
    <source>
        <dbReference type="Proteomes" id="UP000235965"/>
    </source>
</evidence>
<gene>
    <name evidence="2" type="ORF">B7P43_G02812</name>
</gene>
<dbReference type="InParanoid" id="A0A2J7RSX8"/>
<keyword evidence="3" id="KW-1185">Reference proteome</keyword>
<name>A0A2J7RSX8_9NEOP</name>